<dbReference type="AlphaFoldDB" id="A0A9D4J2L2"/>
<sequence length="60" mass="7357">MYEVIQFDLRWREEKIVLDPPEYNYITYRYVPLSMITCLPYGITDAFSFFATFEDSRFRV</sequence>
<dbReference type="EMBL" id="JAIWYP010000007">
    <property type="protein sequence ID" value="KAH3793519.1"/>
    <property type="molecule type" value="Genomic_DNA"/>
</dbReference>
<organism evidence="1 2">
    <name type="scientific">Dreissena polymorpha</name>
    <name type="common">Zebra mussel</name>
    <name type="synonym">Mytilus polymorpha</name>
    <dbReference type="NCBI Taxonomy" id="45954"/>
    <lineage>
        <taxon>Eukaryota</taxon>
        <taxon>Metazoa</taxon>
        <taxon>Spiralia</taxon>
        <taxon>Lophotrochozoa</taxon>
        <taxon>Mollusca</taxon>
        <taxon>Bivalvia</taxon>
        <taxon>Autobranchia</taxon>
        <taxon>Heteroconchia</taxon>
        <taxon>Euheterodonta</taxon>
        <taxon>Imparidentia</taxon>
        <taxon>Neoheterodontei</taxon>
        <taxon>Myida</taxon>
        <taxon>Dreissenoidea</taxon>
        <taxon>Dreissenidae</taxon>
        <taxon>Dreissena</taxon>
    </lineage>
</organism>
<gene>
    <name evidence="1" type="ORF">DPMN_147033</name>
</gene>
<reference evidence="1" key="2">
    <citation type="submission" date="2020-11" db="EMBL/GenBank/DDBJ databases">
        <authorList>
            <person name="McCartney M.A."/>
            <person name="Auch B."/>
            <person name="Kono T."/>
            <person name="Mallez S."/>
            <person name="Becker A."/>
            <person name="Gohl D.M."/>
            <person name="Silverstein K.A.T."/>
            <person name="Koren S."/>
            <person name="Bechman K.B."/>
            <person name="Herman A."/>
            <person name="Abrahante J.E."/>
            <person name="Garbe J."/>
        </authorList>
    </citation>
    <scope>NUCLEOTIDE SEQUENCE</scope>
    <source>
        <strain evidence="1">Duluth1</strain>
        <tissue evidence="1">Whole animal</tissue>
    </source>
</reference>
<proteinExistence type="predicted"/>
<protein>
    <submittedName>
        <fullName evidence="1">Uncharacterized protein</fullName>
    </submittedName>
</protein>
<name>A0A9D4J2L2_DREPO</name>
<keyword evidence="2" id="KW-1185">Reference proteome</keyword>
<evidence type="ECO:0000313" key="2">
    <source>
        <dbReference type="Proteomes" id="UP000828390"/>
    </source>
</evidence>
<comment type="caution">
    <text evidence="1">The sequence shown here is derived from an EMBL/GenBank/DDBJ whole genome shotgun (WGS) entry which is preliminary data.</text>
</comment>
<accession>A0A9D4J2L2</accession>
<evidence type="ECO:0000313" key="1">
    <source>
        <dbReference type="EMBL" id="KAH3793519.1"/>
    </source>
</evidence>
<dbReference type="Proteomes" id="UP000828390">
    <property type="component" value="Unassembled WGS sequence"/>
</dbReference>
<reference evidence="1" key="1">
    <citation type="journal article" date="2019" name="bioRxiv">
        <title>The Genome of the Zebra Mussel, Dreissena polymorpha: A Resource for Invasive Species Research.</title>
        <authorList>
            <person name="McCartney M.A."/>
            <person name="Auch B."/>
            <person name="Kono T."/>
            <person name="Mallez S."/>
            <person name="Zhang Y."/>
            <person name="Obille A."/>
            <person name="Becker A."/>
            <person name="Abrahante J.E."/>
            <person name="Garbe J."/>
            <person name="Badalamenti J.P."/>
            <person name="Herman A."/>
            <person name="Mangelson H."/>
            <person name="Liachko I."/>
            <person name="Sullivan S."/>
            <person name="Sone E.D."/>
            <person name="Koren S."/>
            <person name="Silverstein K.A.T."/>
            <person name="Beckman K.B."/>
            <person name="Gohl D.M."/>
        </authorList>
    </citation>
    <scope>NUCLEOTIDE SEQUENCE</scope>
    <source>
        <strain evidence="1">Duluth1</strain>
        <tissue evidence="1">Whole animal</tissue>
    </source>
</reference>